<evidence type="ECO:0000313" key="8">
    <source>
        <dbReference type="EMBL" id="MCC4618695.1"/>
    </source>
</evidence>
<dbReference type="HAMAP" id="MF_00199">
    <property type="entry name" value="ApaH"/>
    <property type="match status" value="1"/>
</dbReference>
<dbReference type="Gene3D" id="3.60.21.10">
    <property type="match status" value="1"/>
</dbReference>
<evidence type="ECO:0000256" key="1">
    <source>
        <dbReference type="ARBA" id="ARBA00003413"/>
    </source>
</evidence>
<organism evidence="8 9">
    <name type="scientific">Xanthomonas cassavae CFBP 4642</name>
    <dbReference type="NCBI Taxonomy" id="1219375"/>
    <lineage>
        <taxon>Bacteria</taxon>
        <taxon>Pseudomonadati</taxon>
        <taxon>Pseudomonadota</taxon>
        <taxon>Gammaproteobacteria</taxon>
        <taxon>Lysobacterales</taxon>
        <taxon>Lysobacteraceae</taxon>
        <taxon>Xanthomonas</taxon>
    </lineage>
</organism>
<comment type="caution">
    <text evidence="8">The sequence shown here is derived from an EMBL/GenBank/DDBJ whole genome shotgun (WGS) entry which is preliminary data.</text>
</comment>
<dbReference type="NCBIfam" id="NF001204">
    <property type="entry name" value="PRK00166.1"/>
    <property type="match status" value="1"/>
</dbReference>
<dbReference type="EMBL" id="JAJGQJ010000001">
    <property type="protein sequence ID" value="MCC4618695.1"/>
    <property type="molecule type" value="Genomic_DNA"/>
</dbReference>
<evidence type="ECO:0000256" key="4">
    <source>
        <dbReference type="ARBA" id="ARBA00049417"/>
    </source>
</evidence>
<feature type="compositionally biased region" description="Low complexity" evidence="6">
    <location>
        <begin position="273"/>
        <end position="282"/>
    </location>
</feature>
<dbReference type="RefSeq" id="WP_029219130.1">
    <property type="nucleotide sequence ID" value="NZ_CAWLZN010000001.1"/>
</dbReference>
<gene>
    <name evidence="5" type="primary">apaH</name>
    <name evidence="8" type="ORF">LL965_00850</name>
</gene>
<comment type="catalytic activity">
    <reaction evidence="4 5">
        <text>P(1),P(4)-bis(5'-adenosyl) tetraphosphate + H2O = 2 ADP + 2 H(+)</text>
        <dbReference type="Rhea" id="RHEA:24252"/>
        <dbReference type="ChEBI" id="CHEBI:15377"/>
        <dbReference type="ChEBI" id="CHEBI:15378"/>
        <dbReference type="ChEBI" id="CHEBI:58141"/>
        <dbReference type="ChEBI" id="CHEBI:456216"/>
        <dbReference type="EC" id="3.6.1.41"/>
    </reaction>
</comment>
<evidence type="ECO:0000256" key="3">
    <source>
        <dbReference type="ARBA" id="ARBA00022801"/>
    </source>
</evidence>
<comment type="similarity">
    <text evidence="2 5">Belongs to the Ap4A hydrolase family.</text>
</comment>
<feature type="compositionally biased region" description="Low complexity" evidence="6">
    <location>
        <begin position="321"/>
        <end position="341"/>
    </location>
</feature>
<evidence type="ECO:0000256" key="5">
    <source>
        <dbReference type="HAMAP-Rule" id="MF_00199"/>
    </source>
</evidence>
<feature type="domain" description="Calcineurin-like phosphoesterase" evidence="7">
    <location>
        <begin position="1"/>
        <end position="151"/>
    </location>
</feature>
<comment type="function">
    <text evidence="1 5">Hydrolyzes diadenosine 5',5'''-P1,P4-tetraphosphate to yield ADP.</text>
</comment>
<reference evidence="8 9" key="1">
    <citation type="submission" date="2021-10" db="EMBL/GenBank/DDBJ databases">
        <title>Genome sequencing of Xanthomonas strains from NCPPB.</title>
        <authorList>
            <person name="Hussein R."/>
            <person name="Harrison J."/>
            <person name="Studholme D.J."/>
            <person name="Vicente J."/>
            <person name="Grant M."/>
        </authorList>
    </citation>
    <scope>NUCLEOTIDE SEQUENCE [LARGE SCALE GENOMIC DNA]</scope>
    <source>
        <strain evidence="8 9">NCPPB 101</strain>
    </source>
</reference>
<dbReference type="InterPro" id="IPR029052">
    <property type="entry name" value="Metallo-depent_PP-like"/>
</dbReference>
<keyword evidence="9" id="KW-1185">Reference proteome</keyword>
<evidence type="ECO:0000313" key="9">
    <source>
        <dbReference type="Proteomes" id="UP001199206"/>
    </source>
</evidence>
<keyword evidence="3 5" id="KW-0378">Hydrolase</keyword>
<dbReference type="SUPFAM" id="SSF56300">
    <property type="entry name" value="Metallo-dependent phosphatases"/>
    <property type="match status" value="1"/>
</dbReference>
<sequence>MSVWAIGDLQGCYDITQRLLEKINFDPVQDTLWFCGDLVNRGGQSLETLRLVHSLRAHSVVVLGNHDLSLLAIGARSEEEQRKVNADLQRIVLAEDRDVLLDWLRMQKLAHVDRTLGWMMIHAGLAPKWTTQMAEKHAREVEQQLQGGGYRKLLRNMYGDQPGWSPCLSGYERSRAIINLFTRMRYCTPRGRIATEDKGTPGTQAQGLYPWFEVPGRVERDLKIVCGHWSALGLTITQGVHAIDTGAVWGGKLTALQLDTDELRVVQVPGRAVTAPATAAAHAPRRPREGQGRQRGRGRGRGGNGGGGAAVGGGANGKGGAAPTAGEPGAATAGPTGPAAE</sequence>
<evidence type="ECO:0000256" key="6">
    <source>
        <dbReference type="SAM" id="MobiDB-lite"/>
    </source>
</evidence>
<protein>
    <recommendedName>
        <fullName evidence="5">Bis(5'-nucleosyl)-tetraphosphatase, symmetrical</fullName>
        <ecNumber evidence="5">3.6.1.41</ecNumber>
    </recommendedName>
    <alternativeName>
        <fullName evidence="5">Ap4A hydrolase</fullName>
    </alternativeName>
    <alternativeName>
        <fullName evidence="5">Diadenosine 5',5'''-P1,P4-tetraphosphate pyrophosphohydrolase</fullName>
    </alternativeName>
    <alternativeName>
        <fullName evidence="5">Diadenosine tetraphosphatase</fullName>
    </alternativeName>
</protein>
<feature type="compositionally biased region" description="Gly residues" evidence="6">
    <location>
        <begin position="301"/>
        <end position="320"/>
    </location>
</feature>
<evidence type="ECO:0000256" key="2">
    <source>
        <dbReference type="ARBA" id="ARBA00005419"/>
    </source>
</evidence>
<dbReference type="CDD" id="cd07422">
    <property type="entry name" value="MPP_ApaH"/>
    <property type="match status" value="1"/>
</dbReference>
<feature type="region of interest" description="Disordered" evidence="6">
    <location>
        <begin position="273"/>
        <end position="341"/>
    </location>
</feature>
<dbReference type="InterPro" id="IPR004617">
    <property type="entry name" value="ApaH"/>
</dbReference>
<dbReference type="NCBIfam" id="TIGR00668">
    <property type="entry name" value="apaH"/>
    <property type="match status" value="1"/>
</dbReference>
<dbReference type="EC" id="3.6.1.41" evidence="5"/>
<evidence type="ECO:0000259" key="7">
    <source>
        <dbReference type="Pfam" id="PF00149"/>
    </source>
</evidence>
<dbReference type="PANTHER" id="PTHR40942">
    <property type="match status" value="1"/>
</dbReference>
<proteinExistence type="inferred from homology"/>
<dbReference type="PANTHER" id="PTHR40942:SF4">
    <property type="entry name" value="CYTOCHROME C5"/>
    <property type="match status" value="1"/>
</dbReference>
<dbReference type="GO" id="GO:0008803">
    <property type="term" value="F:bis(5'-nucleosyl)-tetraphosphatase (symmetrical) activity"/>
    <property type="evidence" value="ECO:0007669"/>
    <property type="project" value="UniProtKB-EC"/>
</dbReference>
<accession>A0ABS8H942</accession>
<name>A0ABS8H942_9XANT</name>
<dbReference type="Pfam" id="PF00149">
    <property type="entry name" value="Metallophos"/>
    <property type="match status" value="1"/>
</dbReference>
<dbReference type="Proteomes" id="UP001199206">
    <property type="component" value="Unassembled WGS sequence"/>
</dbReference>
<dbReference type="InterPro" id="IPR004843">
    <property type="entry name" value="Calcineurin-like_PHP"/>
</dbReference>